<name>A0A424Z1I2_9BACT</name>
<proteinExistence type="predicted"/>
<reference evidence="9 10" key="1">
    <citation type="submission" date="2018-08" db="EMBL/GenBank/DDBJ databases">
        <title>Survival mechanisms of Campylobacter hepaticus identified by genomic analysis and comparative transcriptomic analysis of in vivo and in vitro derived bacteria.</title>
        <authorList>
            <person name="Van T.T.H."/>
            <person name="Moore R.J."/>
        </authorList>
    </citation>
    <scope>NUCLEOTIDE SEQUENCE [LARGE SCALE GENOMIC DNA]</scope>
    <source>
        <strain evidence="8 10">54L</strain>
        <strain evidence="7 9">HV10</strain>
    </source>
</reference>
<keyword evidence="2" id="KW-0547">Nucleotide-binding</keyword>
<evidence type="ECO:0000313" key="10">
    <source>
        <dbReference type="Proteomes" id="UP000286095"/>
    </source>
</evidence>
<keyword evidence="9" id="KW-1185">Reference proteome</keyword>
<evidence type="ECO:0000313" key="8">
    <source>
        <dbReference type="EMBL" id="RQD88025.1"/>
    </source>
</evidence>
<dbReference type="InterPro" id="IPR017871">
    <property type="entry name" value="ABC_transporter-like_CS"/>
</dbReference>
<gene>
    <name evidence="7" type="ORF">A2J15_006640</name>
    <name evidence="8" type="ORF">DZD40_02735</name>
</gene>
<evidence type="ECO:0000256" key="4">
    <source>
        <dbReference type="ARBA" id="ARBA00022967"/>
    </source>
</evidence>
<dbReference type="Pfam" id="PF00005">
    <property type="entry name" value="ABC_tran"/>
    <property type="match status" value="1"/>
</dbReference>
<dbReference type="EMBL" id="QURW01000005">
    <property type="protein sequence ID" value="RQD88025.1"/>
    <property type="molecule type" value="Genomic_DNA"/>
</dbReference>
<keyword evidence="1" id="KW-0813">Transport</keyword>
<evidence type="ECO:0000259" key="6">
    <source>
        <dbReference type="PROSITE" id="PS50893"/>
    </source>
</evidence>
<protein>
    <submittedName>
        <fullName evidence="8">ABC transporter ATP-binding protein</fullName>
    </submittedName>
</protein>
<evidence type="ECO:0000256" key="5">
    <source>
        <dbReference type="ARBA" id="ARBA00037066"/>
    </source>
</evidence>
<dbReference type="SMART" id="SM00382">
    <property type="entry name" value="AAA"/>
    <property type="match status" value="1"/>
</dbReference>
<evidence type="ECO:0000256" key="3">
    <source>
        <dbReference type="ARBA" id="ARBA00022840"/>
    </source>
</evidence>
<organism evidence="8 10">
    <name type="scientific">Campylobacter hepaticus</name>
    <dbReference type="NCBI Taxonomy" id="1813019"/>
    <lineage>
        <taxon>Bacteria</taxon>
        <taxon>Pseudomonadati</taxon>
        <taxon>Campylobacterota</taxon>
        <taxon>Epsilonproteobacteria</taxon>
        <taxon>Campylobacterales</taxon>
        <taxon>Campylobacteraceae</taxon>
        <taxon>Campylobacter</taxon>
    </lineage>
</organism>
<dbReference type="PROSITE" id="PS50893">
    <property type="entry name" value="ABC_TRANSPORTER_2"/>
    <property type="match status" value="1"/>
</dbReference>
<accession>A0A424Z1I2</accession>
<keyword evidence="4" id="KW-1278">Translocase</keyword>
<dbReference type="FunFam" id="3.40.50.300:FF:000134">
    <property type="entry name" value="Iron-enterobactin ABC transporter ATP-binding protein"/>
    <property type="match status" value="1"/>
</dbReference>
<sequence>MLKIDNLNFSYYKKNLLKNINLELKSQSFIGILGPNGSGKSTLLKLMLKNLKPDSGEISFFNTNIQQFSLKEFSKICGFVPQNSGLNTPLKVIDILLMGKYIHLKHTFSSYTQEDILEITEFSKHFKLENFLERNVLSLSGGEFQRVLLARALLKKPKILFLDEATSALDLNYAIELLSLCEKLIKEKNITVIAILHDLNLASIFCDKIIFLKEGKIQYFGTSKELFTKEILKEIYNLNCEIIYKNSKPYILILKE</sequence>
<dbReference type="CDD" id="cd03214">
    <property type="entry name" value="ABC_Iron-Siderophores_B12_Hemin"/>
    <property type="match status" value="1"/>
</dbReference>
<dbReference type="GeneID" id="44005203"/>
<dbReference type="KEGG" id="chw:A2J15_006640"/>
<dbReference type="AlphaFoldDB" id="A0A424Z1I2"/>
<evidence type="ECO:0000256" key="2">
    <source>
        <dbReference type="ARBA" id="ARBA00022741"/>
    </source>
</evidence>
<dbReference type="GO" id="GO:0005524">
    <property type="term" value="F:ATP binding"/>
    <property type="evidence" value="ECO:0007669"/>
    <property type="project" value="UniProtKB-KW"/>
</dbReference>
<feature type="domain" description="ABC transporter" evidence="6">
    <location>
        <begin position="2"/>
        <end position="239"/>
    </location>
</feature>
<dbReference type="Proteomes" id="UP000286095">
    <property type="component" value="Unassembled WGS sequence"/>
</dbReference>
<dbReference type="PROSITE" id="PS00211">
    <property type="entry name" value="ABC_TRANSPORTER_1"/>
    <property type="match status" value="1"/>
</dbReference>
<dbReference type="SUPFAM" id="SSF52540">
    <property type="entry name" value="P-loop containing nucleoside triphosphate hydrolases"/>
    <property type="match status" value="1"/>
</dbReference>
<evidence type="ECO:0000313" key="9">
    <source>
        <dbReference type="Proteomes" id="UP000093205"/>
    </source>
</evidence>
<dbReference type="EMBL" id="CP031611">
    <property type="protein sequence ID" value="AXP09327.1"/>
    <property type="molecule type" value="Genomic_DNA"/>
</dbReference>
<dbReference type="GO" id="GO:0016887">
    <property type="term" value="F:ATP hydrolysis activity"/>
    <property type="evidence" value="ECO:0007669"/>
    <property type="project" value="InterPro"/>
</dbReference>
<dbReference type="OrthoDB" id="5515229at2"/>
<dbReference type="STRING" id="1813019.A2J15_04470"/>
<dbReference type="PANTHER" id="PTHR42794:SF1">
    <property type="entry name" value="HEMIN IMPORT ATP-BINDING PROTEIN HMUV"/>
    <property type="match status" value="1"/>
</dbReference>
<dbReference type="Proteomes" id="UP000093205">
    <property type="component" value="Chromosome"/>
</dbReference>
<dbReference type="InterPro" id="IPR003593">
    <property type="entry name" value="AAA+_ATPase"/>
</dbReference>
<evidence type="ECO:0000256" key="1">
    <source>
        <dbReference type="ARBA" id="ARBA00022448"/>
    </source>
</evidence>
<comment type="function">
    <text evidence="5">Part of the ABC transporter complex HmuTUV involved in hemin import. Responsible for energy coupling to the transport system.</text>
</comment>
<dbReference type="InterPro" id="IPR027417">
    <property type="entry name" value="P-loop_NTPase"/>
</dbReference>
<dbReference type="Gene3D" id="3.40.50.300">
    <property type="entry name" value="P-loop containing nucleotide triphosphate hydrolases"/>
    <property type="match status" value="1"/>
</dbReference>
<dbReference type="InterPro" id="IPR003439">
    <property type="entry name" value="ABC_transporter-like_ATP-bd"/>
</dbReference>
<keyword evidence="3 8" id="KW-0067">ATP-binding</keyword>
<dbReference type="PANTHER" id="PTHR42794">
    <property type="entry name" value="HEMIN IMPORT ATP-BINDING PROTEIN HMUV"/>
    <property type="match status" value="1"/>
</dbReference>
<evidence type="ECO:0000313" key="7">
    <source>
        <dbReference type="EMBL" id="AXP09327.1"/>
    </source>
</evidence>
<dbReference type="RefSeq" id="WP_066779013.1">
    <property type="nucleotide sequence ID" value="NZ_CBCSFE010000007.1"/>
</dbReference>